<proteinExistence type="predicted"/>
<dbReference type="AlphaFoldDB" id="A0A418QUH8"/>
<organism evidence="1 2">
    <name type="scientific">Hymenobacter rubripertinctus</name>
    <dbReference type="NCBI Taxonomy" id="2029981"/>
    <lineage>
        <taxon>Bacteria</taxon>
        <taxon>Pseudomonadati</taxon>
        <taxon>Bacteroidota</taxon>
        <taxon>Cytophagia</taxon>
        <taxon>Cytophagales</taxon>
        <taxon>Hymenobacteraceae</taxon>
        <taxon>Hymenobacter</taxon>
    </lineage>
</organism>
<accession>A0A418QUH8</accession>
<keyword evidence="2" id="KW-1185">Reference proteome</keyword>
<dbReference type="EMBL" id="QYCN01000019">
    <property type="protein sequence ID" value="RIY08905.1"/>
    <property type="molecule type" value="Genomic_DNA"/>
</dbReference>
<evidence type="ECO:0000313" key="2">
    <source>
        <dbReference type="Proteomes" id="UP000284250"/>
    </source>
</evidence>
<name>A0A418QUH8_9BACT</name>
<reference evidence="1 2" key="1">
    <citation type="submission" date="2019-01" db="EMBL/GenBank/DDBJ databases">
        <title>Hymenobacter humicola sp. nov., isolated from soils in Antarctica.</title>
        <authorList>
            <person name="Sedlacek I."/>
            <person name="Holochova P."/>
            <person name="Kralova S."/>
            <person name="Pantucek R."/>
            <person name="Stankova E."/>
            <person name="Vrbovska V."/>
            <person name="Kristofova L."/>
            <person name="Svec P."/>
            <person name="Busse H.-J."/>
        </authorList>
    </citation>
    <scope>NUCLEOTIDE SEQUENCE [LARGE SCALE GENOMIC DNA]</scope>
    <source>
        <strain evidence="1 2">CCM 8852</strain>
    </source>
</reference>
<dbReference type="Proteomes" id="UP000284250">
    <property type="component" value="Unassembled WGS sequence"/>
</dbReference>
<sequence>MVGTTGCQKETAIPVIQEAEPQPALFDFSRQFTTAAGDTGISQTYPASGVSYQAQRLPAGLTVLLSPKPDLLVAGPGADPGAKDFETLSFSIPTAQLTTAGTGVYPLVPAGASFEYRYGRRYGTDPGTTSMSYRSSNTTYSGTITVTKYSQQHKAISGNYELRLTSIPHPVYQLGSLPAPDRVNATIKGTFTDLLLTR</sequence>
<gene>
    <name evidence="1" type="ORF">D0T11_13340</name>
</gene>
<evidence type="ECO:0000313" key="1">
    <source>
        <dbReference type="EMBL" id="RIY08905.1"/>
    </source>
</evidence>
<comment type="caution">
    <text evidence="1">The sequence shown here is derived from an EMBL/GenBank/DDBJ whole genome shotgun (WGS) entry which is preliminary data.</text>
</comment>
<protein>
    <submittedName>
        <fullName evidence="1">Uncharacterized protein</fullName>
    </submittedName>
</protein>